<dbReference type="EMBL" id="JAPDNS010000001">
    <property type="protein sequence ID" value="MCW3484240.1"/>
    <property type="molecule type" value="Genomic_DNA"/>
</dbReference>
<sequence length="345" mass="37526">MMNRKRPWWYTINCLIVLLGGVLLLAACSKDPVTSGKEAEDRTRIGYVLEDNFNFSICHELLVYTGQSERLKSNTAATLLAPDNNAFNLLRLGNIPATPYDRDWFTQVAVYATLPGRYSFRQLPLGDNQPVSSANGYHAYVSRYLAGTDTVTRVNGVVMSDIDVKAGNGYLQIATQVIRPENTRHLAQLLVSDTTLTLFALAVQHSGLMPLLQTNEYTVLAPVNAVMRTKGALKPGFNLTTPDSILAIPPAELAALLKYHVLPGRSFLDRIHRMADTSVNHALVTLNGEKIGIGGSVQTYNGTSFTGNKNSVPAKIYRFGGEAINLANCPAGNGVVHGIDNILLP</sequence>
<dbReference type="Pfam" id="PF02469">
    <property type="entry name" value="Fasciclin"/>
    <property type="match status" value="2"/>
</dbReference>
<feature type="domain" description="FAS1" evidence="1">
    <location>
        <begin position="42"/>
        <end position="178"/>
    </location>
</feature>
<reference evidence="2 3" key="1">
    <citation type="submission" date="2022-10" db="EMBL/GenBank/DDBJ databases">
        <title>Chitinophaga nivalis PC15 sp. nov., isolated from Pyeongchang county, South Korea.</title>
        <authorList>
            <person name="Trinh H.N."/>
        </authorList>
    </citation>
    <scope>NUCLEOTIDE SEQUENCE [LARGE SCALE GENOMIC DNA]</scope>
    <source>
        <strain evidence="2 3">PC14</strain>
    </source>
</reference>
<dbReference type="Gene3D" id="2.30.180.10">
    <property type="entry name" value="FAS1 domain"/>
    <property type="match status" value="2"/>
</dbReference>
<name>A0ABT3IKA7_9BACT</name>
<dbReference type="InterPro" id="IPR000782">
    <property type="entry name" value="FAS1_domain"/>
</dbReference>
<proteinExistence type="predicted"/>
<dbReference type="InterPro" id="IPR036378">
    <property type="entry name" value="FAS1_dom_sf"/>
</dbReference>
<keyword evidence="3" id="KW-1185">Reference proteome</keyword>
<organism evidence="2 3">
    <name type="scientific">Chitinophaga nivalis</name>
    <dbReference type="NCBI Taxonomy" id="2991709"/>
    <lineage>
        <taxon>Bacteria</taxon>
        <taxon>Pseudomonadati</taxon>
        <taxon>Bacteroidota</taxon>
        <taxon>Chitinophagia</taxon>
        <taxon>Chitinophagales</taxon>
        <taxon>Chitinophagaceae</taxon>
        <taxon>Chitinophaga</taxon>
    </lineage>
</organism>
<dbReference type="InterPro" id="IPR050904">
    <property type="entry name" value="Adhesion/Biosynth-related"/>
</dbReference>
<dbReference type="PANTHER" id="PTHR10900">
    <property type="entry name" value="PERIOSTIN-RELATED"/>
    <property type="match status" value="1"/>
</dbReference>
<dbReference type="PROSITE" id="PS50213">
    <property type="entry name" value="FAS1"/>
    <property type="match status" value="2"/>
</dbReference>
<dbReference type="Proteomes" id="UP001207742">
    <property type="component" value="Unassembled WGS sequence"/>
</dbReference>
<dbReference type="SUPFAM" id="SSF82153">
    <property type="entry name" value="FAS1 domain"/>
    <property type="match status" value="2"/>
</dbReference>
<dbReference type="RefSeq" id="WP_264729759.1">
    <property type="nucleotide sequence ID" value="NZ_JAPDNR010000001.1"/>
</dbReference>
<dbReference type="SMART" id="SM00554">
    <property type="entry name" value="FAS1"/>
    <property type="match status" value="2"/>
</dbReference>
<evidence type="ECO:0000259" key="1">
    <source>
        <dbReference type="PROSITE" id="PS50213"/>
    </source>
</evidence>
<evidence type="ECO:0000313" key="2">
    <source>
        <dbReference type="EMBL" id="MCW3484240.1"/>
    </source>
</evidence>
<accession>A0ABT3IKA7</accession>
<protein>
    <submittedName>
        <fullName evidence="2">Fasciclin domain-containing protein</fullName>
    </submittedName>
</protein>
<comment type="caution">
    <text evidence="2">The sequence shown here is derived from an EMBL/GenBank/DDBJ whole genome shotgun (WGS) entry which is preliminary data.</text>
</comment>
<gene>
    <name evidence="2" type="ORF">OL497_10070</name>
</gene>
<evidence type="ECO:0000313" key="3">
    <source>
        <dbReference type="Proteomes" id="UP001207742"/>
    </source>
</evidence>
<dbReference type="PROSITE" id="PS51257">
    <property type="entry name" value="PROKAR_LIPOPROTEIN"/>
    <property type="match status" value="1"/>
</dbReference>
<feature type="domain" description="FAS1" evidence="1">
    <location>
        <begin position="183"/>
        <end position="343"/>
    </location>
</feature>
<dbReference type="PANTHER" id="PTHR10900:SF77">
    <property type="entry name" value="FI19380P1"/>
    <property type="match status" value="1"/>
</dbReference>